<dbReference type="InterPro" id="IPR027396">
    <property type="entry name" value="DsrEFH-like"/>
</dbReference>
<accession>A0A2I6SB00</accession>
<evidence type="ECO:0008006" key="3">
    <source>
        <dbReference type="Google" id="ProtNLM"/>
    </source>
</evidence>
<reference evidence="1 2" key="1">
    <citation type="submission" date="2018-01" db="EMBL/GenBank/DDBJ databases">
        <authorList>
            <person name="Fu G.-Y."/>
        </authorList>
    </citation>
    <scope>NUCLEOTIDE SEQUENCE [LARGE SCALE GENOMIC DNA]</scope>
    <source>
        <strain evidence="1 2">SY39</strain>
    </source>
</reference>
<dbReference type="PANTHER" id="PTHR37691:SF1">
    <property type="entry name" value="BLR3518 PROTEIN"/>
    <property type="match status" value="1"/>
</dbReference>
<dbReference type="PANTHER" id="PTHR37691">
    <property type="entry name" value="BLR3518 PROTEIN"/>
    <property type="match status" value="1"/>
</dbReference>
<dbReference type="Pfam" id="PF02635">
    <property type="entry name" value="DsrE"/>
    <property type="match status" value="1"/>
</dbReference>
<dbReference type="Proteomes" id="UP000242205">
    <property type="component" value="Chromosome"/>
</dbReference>
<dbReference type="Gene3D" id="3.40.1260.10">
    <property type="entry name" value="DsrEFH-like"/>
    <property type="match status" value="1"/>
</dbReference>
<dbReference type="InterPro" id="IPR003787">
    <property type="entry name" value="Sulphur_relay_DsrE/F-like"/>
</dbReference>
<name>A0A2I6SB00_9RHOO</name>
<proteinExistence type="predicted"/>
<evidence type="ECO:0000313" key="1">
    <source>
        <dbReference type="EMBL" id="AUN96427.1"/>
    </source>
</evidence>
<dbReference type="EMBL" id="CP025682">
    <property type="protein sequence ID" value="AUN96427.1"/>
    <property type="molecule type" value="Genomic_DNA"/>
</dbReference>
<keyword evidence="2" id="KW-1185">Reference proteome</keyword>
<dbReference type="AlphaFoldDB" id="A0A2I6SB00"/>
<evidence type="ECO:0000313" key="2">
    <source>
        <dbReference type="Proteomes" id="UP000242205"/>
    </source>
</evidence>
<dbReference type="KEGG" id="atw:C0099_09840"/>
<organism evidence="1 2">
    <name type="scientific">Pseudazoarcus pumilus</name>
    <dbReference type="NCBI Taxonomy" id="2067960"/>
    <lineage>
        <taxon>Bacteria</taxon>
        <taxon>Pseudomonadati</taxon>
        <taxon>Pseudomonadota</taxon>
        <taxon>Betaproteobacteria</taxon>
        <taxon>Rhodocyclales</taxon>
        <taxon>Zoogloeaceae</taxon>
        <taxon>Pseudazoarcus</taxon>
    </lineage>
</organism>
<protein>
    <recommendedName>
        <fullName evidence="3">Sulfur reduction protein DsrE</fullName>
    </recommendedName>
</protein>
<dbReference type="SUPFAM" id="SSF75169">
    <property type="entry name" value="DsrEFH-like"/>
    <property type="match status" value="1"/>
</dbReference>
<dbReference type="OrthoDB" id="8563147at2"/>
<sequence>MALCAGAPAAWPEEFAPYGSAETALQAYPAMDLVFDVNYRDPNDLHVLYGFVRNAQRHVAGRKVIVTHGPELRAFAKENYETYQPVVDRMAELARDGIEFRMCNDALRAAGYEPDDMHGFVRVISSGFPEIAHLLGQGFRYVNPLPLRVDGLREREQPH</sequence>
<gene>
    <name evidence="1" type="ORF">C0099_09840</name>
</gene>